<proteinExistence type="predicted"/>
<dbReference type="InterPro" id="IPR039498">
    <property type="entry name" value="NTP_transf_5"/>
</dbReference>
<accession>A0ABT2GKM1</accession>
<organism evidence="1 2">
    <name type="scientific">Herbiconiux aconitum</name>
    <dbReference type="NCBI Taxonomy" id="2970913"/>
    <lineage>
        <taxon>Bacteria</taxon>
        <taxon>Bacillati</taxon>
        <taxon>Actinomycetota</taxon>
        <taxon>Actinomycetes</taxon>
        <taxon>Micrococcales</taxon>
        <taxon>Microbacteriaceae</taxon>
        <taxon>Herbiconiux</taxon>
    </lineage>
</organism>
<evidence type="ECO:0000313" key="2">
    <source>
        <dbReference type="Proteomes" id="UP001165584"/>
    </source>
</evidence>
<keyword evidence="2" id="KW-1185">Reference proteome</keyword>
<dbReference type="RefSeq" id="WP_259504266.1">
    <property type="nucleotide sequence ID" value="NZ_JANLCM010000001.1"/>
</dbReference>
<gene>
    <name evidence="1" type="ORF">N1027_01305</name>
</gene>
<comment type="caution">
    <text evidence="1">The sequence shown here is derived from an EMBL/GenBank/DDBJ whole genome shotgun (WGS) entry which is preliminary data.</text>
</comment>
<dbReference type="EMBL" id="JANLCM010000001">
    <property type="protein sequence ID" value="MCS5716767.1"/>
    <property type="molecule type" value="Genomic_DNA"/>
</dbReference>
<evidence type="ECO:0000313" key="1">
    <source>
        <dbReference type="EMBL" id="MCS5716767.1"/>
    </source>
</evidence>
<dbReference type="Proteomes" id="UP001165584">
    <property type="component" value="Unassembled WGS sequence"/>
</dbReference>
<protein>
    <submittedName>
        <fullName evidence="1">Nucleotidyltransferase family protein</fullName>
    </submittedName>
</protein>
<dbReference type="Pfam" id="PF14907">
    <property type="entry name" value="NTP_transf_5"/>
    <property type="match status" value="1"/>
</dbReference>
<reference evidence="1" key="1">
    <citation type="submission" date="2022-08" db="EMBL/GenBank/DDBJ databases">
        <authorList>
            <person name="Deng Y."/>
            <person name="Han X.-F."/>
            <person name="Zhang Y.-Q."/>
        </authorList>
    </citation>
    <scope>NUCLEOTIDE SEQUENCE</scope>
    <source>
        <strain evidence="1">CPCC 205763</strain>
    </source>
</reference>
<name>A0ABT2GKM1_9MICO</name>
<sequence>MAAALSAHVAECSGIPLLLIKGPVLAEQGLRNPRGYADVDVWIPTHDSDAFVALLAKRGWHERGPNWFTDRVGSHSITLINDRWPCDIDVHFRFPGFLAPDEVVFGELWRTRSSMVLAGREVAVTGRASSAAILALHSIRQQWDRSKEYELEFLIEVVSEDDALIDEIVDVAAIGGASETLKPLFERLGATAKPGYLASDRELQEWHNRRAHRSRTGQWLGYLKSLPARKWPREFVIVVWPPTELFLQDHPGHQTTAAALFRGRVRRLLKGAAGVGHIIIARTRGRLGARPTAASIRVSE</sequence>